<dbReference type="Proteomes" id="UP000267145">
    <property type="component" value="Unassembled WGS sequence"/>
</dbReference>
<accession>A0A3M9XZ87</accession>
<comment type="similarity">
    <text evidence="2">Belongs to the NUP186/NUP192/NUP205 family.</text>
</comment>
<evidence type="ECO:0000256" key="1">
    <source>
        <dbReference type="ARBA" id="ARBA00004123"/>
    </source>
</evidence>
<evidence type="ECO:0000313" key="6">
    <source>
        <dbReference type="EMBL" id="RNJ53589.1"/>
    </source>
</evidence>
<comment type="subcellular location">
    <subcellularLocation>
        <location evidence="1">Nucleus</location>
    </subcellularLocation>
</comment>
<comment type="caution">
    <text evidence="6">The sequence shown here is derived from an EMBL/GenBank/DDBJ whole genome shotgun (WGS) entry which is preliminary data.</text>
</comment>
<sequence length="1665" mass="186411">MAEITTLVALQSFHRDLVAIREGRPENTESWDNSLVQELFKRELSRLWQRPARDEKSRSQVKSGKVFIDEEEYSVNEEFQQIALNLADEAEVNEIEAARYVLEAEEDTATLGRPLLECAIIRFHQQRKYILDSLRLMFEVDDLDDDEADPEVVNVIQAYLADNVLKDVNRKKLLPRCMSAMQDVRSWLARIADKMTAAAVLMNGQNREKPEGLETLEFSRASLVQQHELLAVVLCRAVEKKEAETADFRGFLDQLRKADKYDVLTVHLFPALGAYITTFGSTEGIGDLTVARELHNVICRPNDDSSWPLVNLQAAVKAWWVAEYSGWYLDDGLLGGLQGVDLDAEDRERSKTFFDALRDGAFDFLLSILADVNSAEQQDPSRAALLKWLARKTPSLVFDTVPFSSFFKACLTAQLEVFVDAFISNLPDVLRKLRSEEDEQRQLSQAHEQDTDLERFLLIIAMSYEDRSDAATNFWLDPDSNLAGFMHWASRRASTPLVTAFCNMLQAVSGNDTCATAAHDFLLDEGHHASGKMRRSQSLTWHQIFRELTFFANKTRDTPPTSQTTLYRSGRPPTVQAEAEPESEMMLQAYLGLITKLTSESETARQFLLKEPNYNLVEVCYQLASSPILPHIRASVFTALRGLLTHKSQEEGHIMWTCLESWMGGGYVVFPPGHHRPPLNPPEDVQQKIGDELVSTPEEGIAFIQFLTSLVTPSEESSSLNDSLPFPETLGSAFRMPGIEIYVDLVLATLSSPKIIDANDVYQARLLRLSCLEFAFVCLATFNEDLIILANQTNIQLDAAIATTDLATYVRLHPFARVMEWMFNDSTVNALFKIIHQDATEVGNASPDAPIITSILRSVEVISKVLDLQSTYVELVRPVIKSKSSHRRQTVSNAAFASFEDGLASHLNLVVDLGSYCGIGHPDVTLACLKLLERMSSAPKITSAWTLTSGRQTQRNRAIIAMEANGDDEAISRSLASELTTSFDLGREAESPNYVTKVYILDFLYSCLAAMPNQPTIAHLLLGFQCGVETLTVDANGTFSERTSLFHAVLRLLLETPSGDNQGMRSWLITLKFKCMRILRILWNSSLSASFVIDELRENDVLFHLLLRDVVIQPALAWEGEDINQPHFPLTNGATTLVDFLALRSMTLEYIAMELCSISQSRLPSAKRRIFEALNGRLQGDENETITIPTVYDLYDFLLPDGMWDNSEPAVQFYKGLDLSTCFEQDADDNSVANIERVKDILQLKRSERRGEGVLLTAQDFAVIEQEEASIVEHLVSSNRQKQIASQSLRVLKTWTSLLLVMVESNDFKGSARTSFLLQTLQAILPGLELYACDRPAEAAELAKLGKVLLFKLDLTTKASTVDKESQNIGSLVSDKLYQLFQISLQAIGKWAGTSDIRAIYYSICYRYLTGMVDEGMLVAERPKTMRTIQMYGERLISIICDDAYGSEPDSQTAAMILLNALVNFSRAEDSPHVIETLNRLNFIGIVIDSLRNVHEEWTHIIKTEDKAQETYLSSKLALLLQLAQTRMGAKYVLHANLLRALELSGLFAADPELQSDRAKPRALEKHYELLAKATHIIGAAIVCRGASYVGQGQKFLTDHRMLVTHTLKRSAGIGAAEGGDSPLEEWIEELAEGFVVLIAATGFLEHDNQTMPETRRDTGPSLFH</sequence>
<evidence type="ECO:0000256" key="3">
    <source>
        <dbReference type="ARBA" id="ARBA00022448"/>
    </source>
</evidence>
<dbReference type="GO" id="GO:0006999">
    <property type="term" value="P:nuclear pore organization"/>
    <property type="evidence" value="ECO:0007669"/>
    <property type="project" value="TreeGrafter"/>
</dbReference>
<dbReference type="GO" id="GO:0044611">
    <property type="term" value="C:nuclear pore inner ring"/>
    <property type="evidence" value="ECO:0007669"/>
    <property type="project" value="TreeGrafter"/>
</dbReference>
<keyword evidence="4" id="KW-0539">Nucleus</keyword>
<name>A0A3M9XZ87_9PEZI</name>
<dbReference type="InterPro" id="IPR021827">
    <property type="entry name" value="Nup186/Nup192/Nup205"/>
</dbReference>
<dbReference type="STRING" id="1051616.A0A3M9XZ87"/>
<evidence type="ECO:0000313" key="7">
    <source>
        <dbReference type="Proteomes" id="UP000267145"/>
    </source>
</evidence>
<organism evidence="6 7">
    <name type="scientific">Verticillium nonalfalfae</name>
    <dbReference type="NCBI Taxonomy" id="1051616"/>
    <lineage>
        <taxon>Eukaryota</taxon>
        <taxon>Fungi</taxon>
        <taxon>Dikarya</taxon>
        <taxon>Ascomycota</taxon>
        <taxon>Pezizomycotina</taxon>
        <taxon>Sordariomycetes</taxon>
        <taxon>Hypocreomycetidae</taxon>
        <taxon>Glomerellales</taxon>
        <taxon>Plectosphaerellaceae</taxon>
        <taxon>Verticillium</taxon>
    </lineage>
</organism>
<evidence type="ECO:0000256" key="2">
    <source>
        <dbReference type="ARBA" id="ARBA00005892"/>
    </source>
</evidence>
<protein>
    <submittedName>
        <fullName evidence="6">Uncharacterized protein</fullName>
    </submittedName>
</protein>
<dbReference type="PANTHER" id="PTHR31344">
    <property type="entry name" value="NUCLEAR PORE COMPLEX PROTEIN NUP205"/>
    <property type="match status" value="1"/>
</dbReference>
<evidence type="ECO:0000256" key="4">
    <source>
        <dbReference type="ARBA" id="ARBA00023242"/>
    </source>
</evidence>
<dbReference type="GeneID" id="39605331"/>
<reference evidence="6 7" key="1">
    <citation type="submission" date="2018-10" db="EMBL/GenBank/DDBJ databases">
        <title>Genome sequence of Verticillium nonalfalfae VnAa140.</title>
        <authorList>
            <person name="Stajich J.E."/>
            <person name="Kasson M.T."/>
        </authorList>
    </citation>
    <scope>NUCLEOTIDE SEQUENCE [LARGE SCALE GENOMIC DNA]</scope>
    <source>
        <strain evidence="6 7">VnAa140</strain>
    </source>
</reference>
<keyword evidence="7" id="KW-1185">Reference proteome</keyword>
<dbReference type="PANTHER" id="PTHR31344:SF0">
    <property type="entry name" value="NUCLEAR PORE COMPLEX PROTEIN NUP205"/>
    <property type="match status" value="1"/>
</dbReference>
<feature type="compositionally biased region" description="Polar residues" evidence="5">
    <location>
        <begin position="558"/>
        <end position="567"/>
    </location>
</feature>
<proteinExistence type="inferred from homology"/>
<evidence type="ECO:0000256" key="5">
    <source>
        <dbReference type="SAM" id="MobiDB-lite"/>
    </source>
</evidence>
<feature type="region of interest" description="Disordered" evidence="5">
    <location>
        <begin position="556"/>
        <end position="580"/>
    </location>
</feature>
<dbReference type="Pfam" id="PF11894">
    <property type="entry name" value="Nup192"/>
    <property type="match status" value="1"/>
</dbReference>
<dbReference type="RefSeq" id="XP_028491747.1">
    <property type="nucleotide sequence ID" value="XM_028635865.1"/>
</dbReference>
<dbReference type="EMBL" id="RBVV01000134">
    <property type="protein sequence ID" value="RNJ53589.1"/>
    <property type="molecule type" value="Genomic_DNA"/>
</dbReference>
<dbReference type="GO" id="GO:0017056">
    <property type="term" value="F:structural constituent of nuclear pore"/>
    <property type="evidence" value="ECO:0007669"/>
    <property type="project" value="TreeGrafter"/>
</dbReference>
<keyword evidence="3" id="KW-0813">Transport</keyword>
<gene>
    <name evidence="6" type="ORF">D7B24_001642</name>
</gene>